<evidence type="ECO:0000259" key="1">
    <source>
        <dbReference type="Pfam" id="PF04577"/>
    </source>
</evidence>
<sequence>MISNNLILKQDFRSFEKISKQKKICISSPAILSLPKNFNTITGKRDFMRGLSYYNVRSNPKKNDQITLPLTYLTLFTLKNAYFIVFPGLDGVIVTSEGYIVDEPSCFLIKQQLPPSENHSGFLFPDIEQKSSLDNVFVGFDAACFNYYHWLLYGISKTQLANSILPPDTILALPSEHSLFNNRQCAFSPTTYVQSLEYSGLINRATFMNYGIYPVKNLHFFWHKPLMPELYLTFDEIYTLFDTIQLPVNTSLPKRFYISREHHPNPRISFDEQRIIDKVLNEKSIEKVFLENMDFAAQVNLFRQADLIIAPHGAALANMVFAKKDTALLELNRKLDNQNHLRNCFYLLTAVKKQRYGCINLSDQPLTENDLSSAINQLIN</sequence>
<protein>
    <recommendedName>
        <fullName evidence="1">Glycosyltransferase 61 catalytic domain-containing protein</fullName>
    </recommendedName>
</protein>
<dbReference type="Proteomes" id="UP000247565">
    <property type="component" value="Unassembled WGS sequence"/>
</dbReference>
<reference evidence="2 3" key="1">
    <citation type="submission" date="2018-05" db="EMBL/GenBank/DDBJ databases">
        <title>Reference genomes for bee gut microbiota database.</title>
        <authorList>
            <person name="Ellegaard K.M."/>
        </authorList>
    </citation>
    <scope>NUCLEOTIDE SEQUENCE [LARGE SCALE GENOMIC DNA]</scope>
    <source>
        <strain evidence="2 3">ESL0284</strain>
    </source>
</reference>
<dbReference type="GO" id="GO:0016757">
    <property type="term" value="F:glycosyltransferase activity"/>
    <property type="evidence" value="ECO:0007669"/>
    <property type="project" value="InterPro"/>
</dbReference>
<proteinExistence type="predicted"/>
<dbReference type="InterPro" id="IPR049625">
    <property type="entry name" value="Glyco_transf_61_cat"/>
</dbReference>
<keyword evidence="3" id="KW-1185">Reference proteome</keyword>
<gene>
    <name evidence="2" type="ORF">DK869_01560</name>
</gene>
<dbReference type="EMBL" id="QGLT01000001">
    <property type="protein sequence ID" value="PXZ01725.1"/>
    <property type="molecule type" value="Genomic_DNA"/>
</dbReference>
<evidence type="ECO:0000313" key="2">
    <source>
        <dbReference type="EMBL" id="PXZ01725.1"/>
    </source>
</evidence>
<feature type="domain" description="Glycosyltransferase 61 catalytic" evidence="1">
    <location>
        <begin position="147"/>
        <end position="328"/>
    </location>
</feature>
<evidence type="ECO:0000313" key="3">
    <source>
        <dbReference type="Proteomes" id="UP000247565"/>
    </source>
</evidence>
<accession>A0A318MY57</accession>
<dbReference type="Pfam" id="PF04577">
    <property type="entry name" value="Glyco_transf_61"/>
    <property type="match status" value="1"/>
</dbReference>
<name>A0A318MY57_9PROT</name>
<comment type="caution">
    <text evidence="2">The sequence shown here is derived from an EMBL/GenBank/DDBJ whole genome shotgun (WGS) entry which is preliminary data.</text>
</comment>
<organism evidence="2 3">
    <name type="scientific">Commensalibacter melissae</name>
    <dbReference type="NCBI Taxonomy" id="2070537"/>
    <lineage>
        <taxon>Bacteria</taxon>
        <taxon>Pseudomonadati</taxon>
        <taxon>Pseudomonadota</taxon>
        <taxon>Alphaproteobacteria</taxon>
        <taxon>Acetobacterales</taxon>
        <taxon>Acetobacteraceae</taxon>
    </lineage>
</organism>
<dbReference type="AlphaFoldDB" id="A0A318MY57"/>